<evidence type="ECO:0000313" key="3">
    <source>
        <dbReference type="Proteomes" id="UP001589788"/>
    </source>
</evidence>
<dbReference type="Gene3D" id="2.30.30.140">
    <property type="match status" value="1"/>
</dbReference>
<reference evidence="2 3" key="1">
    <citation type="submission" date="2024-09" db="EMBL/GenBank/DDBJ databases">
        <authorList>
            <person name="Sun Q."/>
            <person name="Mori K."/>
        </authorList>
    </citation>
    <scope>NUCLEOTIDE SEQUENCE [LARGE SCALE GENOMIC DNA]</scope>
    <source>
        <strain evidence="2 3">JCM 15389</strain>
    </source>
</reference>
<evidence type="ECO:0000256" key="1">
    <source>
        <dbReference type="ARBA" id="ARBA00006018"/>
    </source>
</evidence>
<evidence type="ECO:0000313" key="2">
    <source>
        <dbReference type="EMBL" id="MFC0082232.1"/>
    </source>
</evidence>
<dbReference type="InterPro" id="IPR001109">
    <property type="entry name" value="Hydrogenase_HupF/HypC"/>
</dbReference>
<accession>A0ABV6C5K5</accession>
<organism evidence="2 3">
    <name type="scientific">Aciditerrimonas ferrireducens</name>
    <dbReference type="NCBI Taxonomy" id="667306"/>
    <lineage>
        <taxon>Bacteria</taxon>
        <taxon>Bacillati</taxon>
        <taxon>Actinomycetota</taxon>
        <taxon>Acidimicrobiia</taxon>
        <taxon>Acidimicrobiales</taxon>
        <taxon>Acidimicrobiaceae</taxon>
        <taxon>Aciditerrimonas</taxon>
    </lineage>
</organism>
<dbReference type="RefSeq" id="WP_377789731.1">
    <property type="nucleotide sequence ID" value="NZ_JBHLYQ010000081.1"/>
</dbReference>
<dbReference type="Pfam" id="PF01455">
    <property type="entry name" value="HupF_HypC"/>
    <property type="match status" value="1"/>
</dbReference>
<proteinExistence type="inferred from homology"/>
<protein>
    <submittedName>
        <fullName evidence="2">HypC/HybG/HupF family hydrogenase formation chaperone</fullName>
    </submittedName>
</protein>
<dbReference type="EMBL" id="JBHLYQ010000081">
    <property type="protein sequence ID" value="MFC0082232.1"/>
    <property type="molecule type" value="Genomic_DNA"/>
</dbReference>
<name>A0ABV6C5K5_9ACTN</name>
<gene>
    <name evidence="2" type="ORF">ACFFRE_08750</name>
</gene>
<sequence length="258" mass="26806">MPGTDVRQASAEEPFEPLARAALTLARRVAAGGTLFSAAPAWPWHAQHVAVEFVHPVVVGARAVDAVAVPAEDPVGWLRPLARRGDALVLVADGADRTARRLAARAALWGVTSIWLAVGEPPPVGAAHHVVHLHPDPAASFSGRAVLGYHLLWELSQLCFEHPGLLAPGSSTDIAETACVGDHCVTCSDEGRLGEVLAVAGTTARCATEQGEEAVDVGLLGPLVLGDLVLIHAGVALQVVPEEALLLEESVLAGELPR</sequence>
<dbReference type="Proteomes" id="UP001589788">
    <property type="component" value="Unassembled WGS sequence"/>
</dbReference>
<dbReference type="SUPFAM" id="SSF159127">
    <property type="entry name" value="HupF/HypC-like"/>
    <property type="match status" value="1"/>
</dbReference>
<comment type="caution">
    <text evidence="2">The sequence shown here is derived from an EMBL/GenBank/DDBJ whole genome shotgun (WGS) entry which is preliminary data.</text>
</comment>
<comment type="similarity">
    <text evidence="1">Belongs to the HupF/HypC family.</text>
</comment>
<keyword evidence="3" id="KW-1185">Reference proteome</keyword>